<dbReference type="EMBL" id="AP018823">
    <property type="protein sequence ID" value="BBF86265.1"/>
    <property type="molecule type" value="Genomic_DNA"/>
</dbReference>
<proteinExistence type="predicted"/>
<dbReference type="AlphaFoldDB" id="A0A3G9GFM6"/>
<dbReference type="KEGG" id="amah:DLM_2664"/>
<gene>
    <name evidence="1" type="ORF">DLM_2664</name>
</gene>
<organism evidence="1 2">
    <name type="scientific">Aquitalea magnusonii</name>
    <dbReference type="NCBI Taxonomy" id="332411"/>
    <lineage>
        <taxon>Bacteria</taxon>
        <taxon>Pseudomonadati</taxon>
        <taxon>Pseudomonadota</taxon>
        <taxon>Betaproteobacteria</taxon>
        <taxon>Neisseriales</taxon>
        <taxon>Chromobacteriaceae</taxon>
        <taxon>Aquitalea</taxon>
    </lineage>
</organism>
<name>A0A3G9GFM6_9NEIS</name>
<keyword evidence="2" id="KW-1185">Reference proteome</keyword>
<dbReference type="Proteomes" id="UP000198290">
    <property type="component" value="Chromosome"/>
</dbReference>
<evidence type="ECO:0000313" key="2">
    <source>
        <dbReference type="Proteomes" id="UP000198290"/>
    </source>
</evidence>
<evidence type="ECO:0000313" key="1">
    <source>
        <dbReference type="EMBL" id="BBF86265.1"/>
    </source>
</evidence>
<reference evidence="2" key="3">
    <citation type="journal article" date="2017" name="Plant Physiol. Biochem.">
        <title>Differential oxidative and antioxidative response of duckweed Lemna minor toward plant growth promoting/inhibiting bacteria.</title>
        <authorList>
            <person name="Ishizawa H."/>
            <person name="Kuroda M."/>
            <person name="Morikawa M."/>
            <person name="Ike M."/>
        </authorList>
    </citation>
    <scope>NUCLEOTIDE SEQUENCE [LARGE SCALE GENOMIC DNA]</scope>
    <source>
        <strain evidence="2">H3</strain>
    </source>
</reference>
<accession>A0A3G9GFM6</accession>
<reference evidence="2" key="1">
    <citation type="journal article" date="2017" name="Biotechnol. Biofuels">
        <title>Evaluation of environmental bacterial communities as a factor affecting the growth of duckweed Lemna minor.</title>
        <authorList>
            <person name="Ishizawa H."/>
            <person name="Kuroda M."/>
            <person name="Morikawa M."/>
            <person name="Ike M."/>
        </authorList>
    </citation>
    <scope>NUCLEOTIDE SEQUENCE [LARGE SCALE GENOMIC DNA]</scope>
    <source>
        <strain evidence="2">H3</strain>
    </source>
</reference>
<dbReference type="RefSeq" id="WP_197715410.1">
    <property type="nucleotide sequence ID" value="NZ_AP018823.1"/>
</dbReference>
<reference evidence="1 2" key="2">
    <citation type="journal article" date="2017" name="Genome Announc.">
        <title>Draft genome sequence of Aquitalea magnusonii strain H3, a plant growth-promoting bacterium of duckweed Lemna minor.</title>
        <authorList>
            <person name="Ishizawa H."/>
            <person name="Kuroda M."/>
            <person name="Ike M."/>
        </authorList>
    </citation>
    <scope>NUCLEOTIDE SEQUENCE [LARGE SCALE GENOMIC DNA]</scope>
    <source>
        <strain evidence="1 2">H3</strain>
    </source>
</reference>
<protein>
    <submittedName>
        <fullName evidence="1">Putative tail fiber assembly protein</fullName>
    </submittedName>
</protein>
<sequence>MSYCYSNDGQSMRAVDLDYQAQDGEVVFDHYATDDELNAAFLGRIGQRLINLRTSHLGEINAHAAKLLATLSANYPEGEVQSWSQQTKEADALAANPDAPTPLLSAIATARGLSVGNLAMRVHAKANAYARASGQIIGQRQAMEDALLAIDLSAQDAVAQMEAVQWPTA</sequence>